<evidence type="ECO:0000313" key="3">
    <source>
        <dbReference type="Proteomes" id="UP000026915"/>
    </source>
</evidence>
<gene>
    <name evidence="2" type="ORF">TCM_001810</name>
</gene>
<protein>
    <submittedName>
        <fullName evidence="2">Uncharacterized protein</fullName>
    </submittedName>
</protein>
<evidence type="ECO:0000313" key="2">
    <source>
        <dbReference type="EMBL" id="EOX92948.1"/>
    </source>
</evidence>
<reference evidence="2 3" key="1">
    <citation type="journal article" date="2013" name="Genome Biol.">
        <title>The genome sequence of the most widely cultivated cacao type and its use to identify candidate genes regulating pod color.</title>
        <authorList>
            <person name="Motamayor J.C."/>
            <person name="Mockaitis K."/>
            <person name="Schmutz J."/>
            <person name="Haiminen N."/>
            <person name="Iii D.L."/>
            <person name="Cornejo O."/>
            <person name="Findley S.D."/>
            <person name="Zheng P."/>
            <person name="Utro F."/>
            <person name="Royaert S."/>
            <person name="Saski C."/>
            <person name="Jenkins J."/>
            <person name="Podicheti R."/>
            <person name="Zhao M."/>
            <person name="Scheffler B.E."/>
            <person name="Stack J.C."/>
            <person name="Feltus F.A."/>
            <person name="Mustiga G.M."/>
            <person name="Amores F."/>
            <person name="Phillips W."/>
            <person name="Marelli J.P."/>
            <person name="May G.D."/>
            <person name="Shapiro H."/>
            <person name="Ma J."/>
            <person name="Bustamante C.D."/>
            <person name="Schnell R.J."/>
            <person name="Main D."/>
            <person name="Gilbert D."/>
            <person name="Parida L."/>
            <person name="Kuhn D.N."/>
        </authorList>
    </citation>
    <scope>NUCLEOTIDE SEQUENCE [LARGE SCALE GENOMIC DNA]</scope>
    <source>
        <strain evidence="3">cv. Matina 1-6</strain>
    </source>
</reference>
<organism evidence="2 3">
    <name type="scientific">Theobroma cacao</name>
    <name type="common">Cacao</name>
    <name type="synonym">Cocoa</name>
    <dbReference type="NCBI Taxonomy" id="3641"/>
    <lineage>
        <taxon>Eukaryota</taxon>
        <taxon>Viridiplantae</taxon>
        <taxon>Streptophyta</taxon>
        <taxon>Embryophyta</taxon>
        <taxon>Tracheophyta</taxon>
        <taxon>Spermatophyta</taxon>
        <taxon>Magnoliopsida</taxon>
        <taxon>eudicotyledons</taxon>
        <taxon>Gunneridae</taxon>
        <taxon>Pentapetalae</taxon>
        <taxon>rosids</taxon>
        <taxon>malvids</taxon>
        <taxon>Malvales</taxon>
        <taxon>Malvaceae</taxon>
        <taxon>Byttnerioideae</taxon>
        <taxon>Theobroma</taxon>
    </lineage>
</organism>
<proteinExistence type="predicted"/>
<dbReference type="Proteomes" id="UP000026915">
    <property type="component" value="Chromosome 1"/>
</dbReference>
<dbReference type="Gramene" id="EOX92948">
    <property type="protein sequence ID" value="EOX92948"/>
    <property type="gene ID" value="TCM_001810"/>
</dbReference>
<keyword evidence="3" id="KW-1185">Reference proteome</keyword>
<dbReference type="EMBL" id="CM001879">
    <property type="protein sequence ID" value="EOX92948.1"/>
    <property type="molecule type" value="Genomic_DNA"/>
</dbReference>
<feature type="compositionally biased region" description="Polar residues" evidence="1">
    <location>
        <begin position="1"/>
        <end position="19"/>
    </location>
</feature>
<sequence length="70" mass="7647">MLSSDVQISSLPFSLSHSQKGGKGCSLVLCYRQGSLFIHNNSVKNGCDEMSTPSLTWSHNNQSMTTKLAR</sequence>
<dbReference type="HOGENOM" id="CLU_2762925_0_0_1"/>
<accession>A0A061DSI6</accession>
<dbReference type="AlphaFoldDB" id="A0A061DSI6"/>
<feature type="region of interest" description="Disordered" evidence="1">
    <location>
        <begin position="1"/>
        <end position="22"/>
    </location>
</feature>
<name>A0A061DSI6_THECC</name>
<dbReference type="InParanoid" id="A0A061DSI6"/>
<evidence type="ECO:0000256" key="1">
    <source>
        <dbReference type="SAM" id="MobiDB-lite"/>
    </source>
</evidence>